<dbReference type="RefSeq" id="WP_044195545.1">
    <property type="nucleotide sequence ID" value="NZ_JMCB01000016.1"/>
</dbReference>
<dbReference type="InterPro" id="IPR011008">
    <property type="entry name" value="Dimeric_a/b-barrel"/>
</dbReference>
<keyword evidence="5" id="KW-0408">Iron</keyword>
<evidence type="ECO:0000256" key="5">
    <source>
        <dbReference type="ARBA" id="ARBA00023004"/>
    </source>
</evidence>
<dbReference type="EMBL" id="JMCB01000016">
    <property type="protein sequence ID" value="KFE63752.1"/>
    <property type="molecule type" value="Genomic_DNA"/>
</dbReference>
<dbReference type="GO" id="GO:0046872">
    <property type="term" value="F:metal ion binding"/>
    <property type="evidence" value="ECO:0007669"/>
    <property type="project" value="UniProtKB-KW"/>
</dbReference>
<sequence>MIENAQPSILADRPPVGRTLTFCIAPESDVPGALRRLREGHSVDCGVIGIGEPVVLALKKTLLGLRTFPSMSGPACSVPSTQEALCFLLRGSDRGTVFDLTQQIRELLGDAFLLVDSNDTFIYREGRDLTRFEDGTENPQGELAVKAALVSEGEHLRGSSFLVVQRWVHDLMRFRRFSEERRELLIGRRAESNDEIEEAPESAHVKRTAQESFEPPAFMVRRSMPWATATQEGLEFIAQVESLDRFEVMMRRMAGLEDGVVDGLFTFSRPVTGGYYWCPPVQNGKLDLARLGL</sequence>
<organism evidence="7 8">
    <name type="scientific">Hyalangium minutum</name>
    <dbReference type="NCBI Taxonomy" id="394096"/>
    <lineage>
        <taxon>Bacteria</taxon>
        <taxon>Pseudomonadati</taxon>
        <taxon>Myxococcota</taxon>
        <taxon>Myxococcia</taxon>
        <taxon>Myxococcales</taxon>
        <taxon>Cystobacterineae</taxon>
        <taxon>Archangiaceae</taxon>
        <taxon>Hyalangium</taxon>
    </lineage>
</organism>
<dbReference type="AlphaFoldDB" id="A0A085W7T9"/>
<protein>
    <submittedName>
        <fullName evidence="7">Putative dye-decolorizing peroxidase (DyP), YfeX-like subgroup</fullName>
    </submittedName>
</protein>
<evidence type="ECO:0000313" key="8">
    <source>
        <dbReference type="Proteomes" id="UP000028725"/>
    </source>
</evidence>
<dbReference type="GO" id="GO:0005829">
    <property type="term" value="C:cytosol"/>
    <property type="evidence" value="ECO:0007669"/>
    <property type="project" value="TreeGrafter"/>
</dbReference>
<dbReference type="Pfam" id="PF20628">
    <property type="entry name" value="Dyp_perox_C"/>
    <property type="match status" value="1"/>
</dbReference>
<evidence type="ECO:0000256" key="2">
    <source>
        <dbReference type="ARBA" id="ARBA00022559"/>
    </source>
</evidence>
<keyword evidence="2 7" id="KW-0575">Peroxidase</keyword>
<keyword evidence="3" id="KW-0479">Metal-binding</keyword>
<dbReference type="InterPro" id="IPR048328">
    <property type="entry name" value="Dyp_perox_C"/>
</dbReference>
<keyword evidence="4" id="KW-0560">Oxidoreductase</keyword>
<evidence type="ECO:0000256" key="1">
    <source>
        <dbReference type="ARBA" id="ARBA00001970"/>
    </source>
</evidence>
<keyword evidence="8" id="KW-1185">Reference proteome</keyword>
<evidence type="ECO:0000313" key="7">
    <source>
        <dbReference type="EMBL" id="KFE63752.1"/>
    </source>
</evidence>
<dbReference type="PANTHER" id="PTHR30521">
    <property type="entry name" value="DEFERROCHELATASE/PEROXIDASE"/>
    <property type="match status" value="1"/>
</dbReference>
<accession>A0A085W7T9</accession>
<dbReference type="OrthoDB" id="3251355at2"/>
<dbReference type="GO" id="GO:0004601">
    <property type="term" value="F:peroxidase activity"/>
    <property type="evidence" value="ECO:0007669"/>
    <property type="project" value="UniProtKB-KW"/>
</dbReference>
<gene>
    <name evidence="7" type="ORF">DB31_2520</name>
</gene>
<dbReference type="STRING" id="394096.DB31_2520"/>
<comment type="cofactor">
    <cofactor evidence="1">
        <name>heme b</name>
        <dbReference type="ChEBI" id="CHEBI:60344"/>
    </cofactor>
</comment>
<name>A0A085W7T9_9BACT</name>
<reference evidence="7 8" key="1">
    <citation type="submission" date="2014-04" db="EMBL/GenBank/DDBJ databases">
        <title>Genome assembly of Hyalangium minutum DSM 14724.</title>
        <authorList>
            <person name="Sharma G."/>
            <person name="Subramanian S."/>
        </authorList>
    </citation>
    <scope>NUCLEOTIDE SEQUENCE [LARGE SCALE GENOMIC DNA]</scope>
    <source>
        <strain evidence="7 8">DSM 14724</strain>
    </source>
</reference>
<dbReference type="GO" id="GO:0020037">
    <property type="term" value="F:heme binding"/>
    <property type="evidence" value="ECO:0007669"/>
    <property type="project" value="InterPro"/>
</dbReference>
<dbReference type="NCBIfam" id="TIGR01413">
    <property type="entry name" value="Dyp_perox_fam"/>
    <property type="match status" value="1"/>
</dbReference>
<evidence type="ECO:0000256" key="3">
    <source>
        <dbReference type="ARBA" id="ARBA00022723"/>
    </source>
</evidence>
<proteinExistence type="predicted"/>
<evidence type="ECO:0000256" key="4">
    <source>
        <dbReference type="ARBA" id="ARBA00023002"/>
    </source>
</evidence>
<dbReference type="PANTHER" id="PTHR30521:SF0">
    <property type="entry name" value="DYP-TYPE PEROXIDASE FAMILY PROTEIN"/>
    <property type="match status" value="1"/>
</dbReference>
<comment type="caution">
    <text evidence="7">The sequence shown here is derived from an EMBL/GenBank/DDBJ whole genome shotgun (WGS) entry which is preliminary data.</text>
</comment>
<dbReference type="Proteomes" id="UP000028725">
    <property type="component" value="Unassembled WGS sequence"/>
</dbReference>
<feature type="domain" description="Dyp-type peroxidase C-terminal" evidence="6">
    <location>
        <begin position="126"/>
        <end position="282"/>
    </location>
</feature>
<dbReference type="PROSITE" id="PS51404">
    <property type="entry name" value="DYP_PEROXIDASE"/>
    <property type="match status" value="1"/>
</dbReference>
<dbReference type="SUPFAM" id="SSF54909">
    <property type="entry name" value="Dimeric alpha+beta barrel"/>
    <property type="match status" value="1"/>
</dbReference>
<dbReference type="PATRIC" id="fig|394096.3.peg.6853"/>
<dbReference type="InterPro" id="IPR006314">
    <property type="entry name" value="Dyp_peroxidase"/>
</dbReference>
<evidence type="ECO:0000259" key="6">
    <source>
        <dbReference type="Pfam" id="PF20628"/>
    </source>
</evidence>